<dbReference type="InterPro" id="IPR041711">
    <property type="entry name" value="Met-tRNA-FMT_N"/>
</dbReference>
<dbReference type="EMBL" id="UINC01010121">
    <property type="protein sequence ID" value="SVA45146.1"/>
    <property type="molecule type" value="Genomic_DNA"/>
</dbReference>
<dbReference type="EMBL" id="UINC01010106">
    <property type="protein sequence ID" value="SVA45087.1"/>
    <property type="molecule type" value="Genomic_DNA"/>
</dbReference>
<dbReference type="NCBIfam" id="TIGR00460">
    <property type="entry name" value="fmt"/>
    <property type="match status" value="1"/>
</dbReference>
<dbReference type="GO" id="GO:0004479">
    <property type="term" value="F:methionyl-tRNA formyltransferase activity"/>
    <property type="evidence" value="ECO:0007669"/>
    <property type="project" value="UniProtKB-EC"/>
</dbReference>
<evidence type="ECO:0000256" key="3">
    <source>
        <dbReference type="ARBA" id="ARBA00022679"/>
    </source>
</evidence>
<dbReference type="InterPro" id="IPR002376">
    <property type="entry name" value="Formyl_transf_N"/>
</dbReference>
<dbReference type="InterPro" id="IPR005793">
    <property type="entry name" value="Formyl_trans_C"/>
</dbReference>
<evidence type="ECO:0000256" key="1">
    <source>
        <dbReference type="ARBA" id="ARBA00010699"/>
    </source>
</evidence>
<dbReference type="GO" id="GO:0005829">
    <property type="term" value="C:cytosol"/>
    <property type="evidence" value="ECO:0007669"/>
    <property type="project" value="TreeGrafter"/>
</dbReference>
<dbReference type="PANTHER" id="PTHR11138:SF5">
    <property type="entry name" value="METHIONYL-TRNA FORMYLTRANSFERASE, MITOCHONDRIAL"/>
    <property type="match status" value="1"/>
</dbReference>
<sequence>MRILFMGTPVFALPTLSVLASLHEITAVVTRPDKRRGRGQQAACSAVKEWADTAGLSIEQPTTLRDPKVQARLAGYGADVVVVAAYGLILPKEILEMPPLGCVNVHASLLPRHRGAAPIAWSILKGDTQTGITTMLMDEGLDTGPMLLRRALNLTPYDTTPEVTEKLASIGAEVLVETLGVLDSGNVNVEPQPEEGVTLAPSFKKEDGALDWNQPASSIDARVRALQPWPGTFTFRGDERLLLWRVEASTEGGSQNAQPGTVLMVGKTVIRVACSAGHAVDVLELQRSGGRRQSTAEFLRGRLVAVGERWSPESA</sequence>
<evidence type="ECO:0000256" key="4">
    <source>
        <dbReference type="ARBA" id="ARBA00022917"/>
    </source>
</evidence>
<dbReference type="EC" id="2.1.2.9" evidence="2"/>
<reference evidence="7" key="1">
    <citation type="submission" date="2018-05" db="EMBL/GenBank/DDBJ databases">
        <authorList>
            <person name="Lanie J.A."/>
            <person name="Ng W.-L."/>
            <person name="Kazmierczak K.M."/>
            <person name="Andrzejewski T.M."/>
            <person name="Davidsen T.M."/>
            <person name="Wayne K.J."/>
            <person name="Tettelin H."/>
            <person name="Glass J.I."/>
            <person name="Rusch D."/>
            <person name="Podicherti R."/>
            <person name="Tsui H.-C.T."/>
            <person name="Winkler M.E."/>
        </authorList>
    </citation>
    <scope>NUCLEOTIDE SEQUENCE</scope>
</reference>
<dbReference type="PROSITE" id="PS00373">
    <property type="entry name" value="GART"/>
    <property type="match status" value="1"/>
</dbReference>
<proteinExistence type="inferred from homology"/>
<organism evidence="7">
    <name type="scientific">marine metagenome</name>
    <dbReference type="NCBI Taxonomy" id="408172"/>
    <lineage>
        <taxon>unclassified sequences</taxon>
        <taxon>metagenomes</taxon>
        <taxon>ecological metagenomes</taxon>
    </lineage>
</organism>
<dbReference type="InterPro" id="IPR001555">
    <property type="entry name" value="GART_AS"/>
</dbReference>
<evidence type="ECO:0000259" key="6">
    <source>
        <dbReference type="Pfam" id="PF02911"/>
    </source>
</evidence>
<feature type="domain" description="Formyl transferase N-terminal" evidence="5">
    <location>
        <begin position="24"/>
        <end position="179"/>
    </location>
</feature>
<dbReference type="CDD" id="cd08704">
    <property type="entry name" value="Met_tRNA_FMT_C"/>
    <property type="match status" value="1"/>
</dbReference>
<dbReference type="CDD" id="cd08646">
    <property type="entry name" value="FMT_core_Met-tRNA-FMT_N"/>
    <property type="match status" value="1"/>
</dbReference>
<gene>
    <name evidence="7" type="ORF">METZ01_LOCUS97941</name>
    <name evidence="8" type="ORF">METZ01_LOCUS98000</name>
</gene>
<dbReference type="HAMAP" id="MF_00182">
    <property type="entry name" value="Formyl_trans"/>
    <property type="match status" value="1"/>
</dbReference>
<dbReference type="AlphaFoldDB" id="A0A381VZN3"/>
<dbReference type="SUPFAM" id="SSF53328">
    <property type="entry name" value="Formyltransferase"/>
    <property type="match status" value="1"/>
</dbReference>
<evidence type="ECO:0000313" key="8">
    <source>
        <dbReference type="EMBL" id="SVA45146.1"/>
    </source>
</evidence>
<protein>
    <recommendedName>
        <fullName evidence="2">methionyl-tRNA formyltransferase</fullName>
        <ecNumber evidence="2">2.1.2.9</ecNumber>
    </recommendedName>
</protein>
<evidence type="ECO:0000259" key="5">
    <source>
        <dbReference type="Pfam" id="PF00551"/>
    </source>
</evidence>
<evidence type="ECO:0000256" key="2">
    <source>
        <dbReference type="ARBA" id="ARBA00012261"/>
    </source>
</evidence>
<dbReference type="Pfam" id="PF02911">
    <property type="entry name" value="Formyl_trans_C"/>
    <property type="match status" value="1"/>
</dbReference>
<keyword evidence="3" id="KW-0808">Transferase</keyword>
<dbReference type="PANTHER" id="PTHR11138">
    <property type="entry name" value="METHIONYL-TRNA FORMYLTRANSFERASE"/>
    <property type="match status" value="1"/>
</dbReference>
<name>A0A381VZN3_9ZZZZ</name>
<evidence type="ECO:0000313" key="7">
    <source>
        <dbReference type="EMBL" id="SVA45087.1"/>
    </source>
</evidence>
<accession>A0A381VZN3</accession>
<dbReference type="Gene3D" id="3.40.50.12230">
    <property type="match status" value="1"/>
</dbReference>
<keyword evidence="4" id="KW-0648">Protein biosynthesis</keyword>
<dbReference type="InterPro" id="IPR005794">
    <property type="entry name" value="Fmt"/>
</dbReference>
<dbReference type="InterPro" id="IPR044135">
    <property type="entry name" value="Met-tRNA-FMT_C"/>
</dbReference>
<comment type="similarity">
    <text evidence="1">Belongs to the Fmt family.</text>
</comment>
<feature type="domain" description="Formyl transferase C-terminal" evidence="6">
    <location>
        <begin position="204"/>
        <end position="302"/>
    </location>
</feature>
<dbReference type="SUPFAM" id="SSF50486">
    <property type="entry name" value="FMT C-terminal domain-like"/>
    <property type="match status" value="1"/>
</dbReference>
<dbReference type="Pfam" id="PF00551">
    <property type="entry name" value="Formyl_trans_N"/>
    <property type="match status" value="1"/>
</dbReference>
<dbReference type="InterPro" id="IPR036477">
    <property type="entry name" value="Formyl_transf_N_sf"/>
</dbReference>
<dbReference type="InterPro" id="IPR011034">
    <property type="entry name" value="Formyl_transferase-like_C_sf"/>
</dbReference>